<dbReference type="AlphaFoldDB" id="V4BHT3"/>
<dbReference type="OrthoDB" id="6073114at2759"/>
<keyword evidence="3" id="KW-0547">Nucleotide-binding</keyword>
<dbReference type="InterPro" id="IPR008280">
    <property type="entry name" value="Tub_FtsZ_C"/>
</dbReference>
<comment type="similarity">
    <text evidence="1">Belongs to the tubulin family.</text>
</comment>
<dbReference type="Gene3D" id="1.10.287.600">
    <property type="entry name" value="Helix hairpin bin"/>
    <property type="match status" value="1"/>
</dbReference>
<evidence type="ECO:0000313" key="7">
    <source>
        <dbReference type="Proteomes" id="UP000030746"/>
    </source>
</evidence>
<dbReference type="GO" id="GO:0005874">
    <property type="term" value="C:microtubule"/>
    <property type="evidence" value="ECO:0007669"/>
    <property type="project" value="UniProtKB-KW"/>
</dbReference>
<dbReference type="STRING" id="225164.V4BHT3"/>
<dbReference type="InterPro" id="IPR000217">
    <property type="entry name" value="Tubulin"/>
</dbReference>
<proteinExistence type="inferred from homology"/>
<dbReference type="GeneID" id="20235641"/>
<dbReference type="Pfam" id="PF03953">
    <property type="entry name" value="Tubulin_C"/>
    <property type="match status" value="1"/>
</dbReference>
<dbReference type="CTD" id="20235641"/>
<accession>V4BHT3</accession>
<dbReference type="HOGENOM" id="CLU_2212904_0_0_1"/>
<keyword evidence="7" id="KW-1185">Reference proteome</keyword>
<dbReference type="KEGG" id="lgi:LOTGIDRAFT_152278"/>
<reference evidence="6 7" key="1">
    <citation type="journal article" date="2013" name="Nature">
        <title>Insights into bilaterian evolution from three spiralian genomes.</title>
        <authorList>
            <person name="Simakov O."/>
            <person name="Marletaz F."/>
            <person name="Cho S.J."/>
            <person name="Edsinger-Gonzales E."/>
            <person name="Havlak P."/>
            <person name="Hellsten U."/>
            <person name="Kuo D.H."/>
            <person name="Larsson T."/>
            <person name="Lv J."/>
            <person name="Arendt D."/>
            <person name="Savage R."/>
            <person name="Osoegawa K."/>
            <person name="de Jong P."/>
            <person name="Grimwood J."/>
            <person name="Chapman J.A."/>
            <person name="Shapiro H."/>
            <person name="Aerts A."/>
            <person name="Otillar R.P."/>
            <person name="Terry A.Y."/>
            <person name="Boore J.L."/>
            <person name="Grigoriev I.V."/>
            <person name="Lindberg D.R."/>
            <person name="Seaver E.C."/>
            <person name="Weisblat D.A."/>
            <person name="Putnam N.H."/>
            <person name="Rokhsar D.S."/>
        </authorList>
    </citation>
    <scope>NUCLEOTIDE SEQUENCE [LARGE SCALE GENOMIC DNA]</scope>
</reference>
<name>V4BHT3_LOTGI</name>
<dbReference type="RefSeq" id="XP_009043972.1">
    <property type="nucleotide sequence ID" value="XM_009045724.1"/>
</dbReference>
<evidence type="ECO:0000256" key="1">
    <source>
        <dbReference type="ARBA" id="ARBA00009636"/>
    </source>
</evidence>
<dbReference type="EMBL" id="KB199650">
    <property type="protein sequence ID" value="ESP05427.1"/>
    <property type="molecule type" value="Genomic_DNA"/>
</dbReference>
<keyword evidence="4" id="KW-0342">GTP-binding</keyword>
<gene>
    <name evidence="6" type="ORF">LOTGIDRAFT_152278</name>
</gene>
<dbReference type="Proteomes" id="UP000030746">
    <property type="component" value="Unassembled WGS sequence"/>
</dbReference>
<organism evidence="6 7">
    <name type="scientific">Lottia gigantea</name>
    <name type="common">Giant owl limpet</name>
    <dbReference type="NCBI Taxonomy" id="225164"/>
    <lineage>
        <taxon>Eukaryota</taxon>
        <taxon>Metazoa</taxon>
        <taxon>Spiralia</taxon>
        <taxon>Lophotrochozoa</taxon>
        <taxon>Mollusca</taxon>
        <taxon>Gastropoda</taxon>
        <taxon>Patellogastropoda</taxon>
        <taxon>Lottioidea</taxon>
        <taxon>Lottiidae</taxon>
        <taxon>Lottia</taxon>
    </lineage>
</organism>
<sequence length="107" mass="12189">MVKCDSCHGKYMACFMLYRGDVFPKDVNADIDLMYAKRDIVHWYVGEGIEEGEFSVAREKFSCLEKDHEDNKDSSPPTNNVHASPIKHGLIFATVLRPTLYNMIVTS</sequence>
<dbReference type="SUPFAM" id="SSF55307">
    <property type="entry name" value="Tubulin C-terminal domain-like"/>
    <property type="match status" value="1"/>
</dbReference>
<evidence type="ECO:0000259" key="5">
    <source>
        <dbReference type="Pfam" id="PF03953"/>
    </source>
</evidence>
<dbReference type="GO" id="GO:0005525">
    <property type="term" value="F:GTP binding"/>
    <property type="evidence" value="ECO:0007669"/>
    <property type="project" value="UniProtKB-KW"/>
</dbReference>
<evidence type="ECO:0000256" key="3">
    <source>
        <dbReference type="ARBA" id="ARBA00022741"/>
    </source>
</evidence>
<dbReference type="GO" id="GO:0007017">
    <property type="term" value="P:microtubule-based process"/>
    <property type="evidence" value="ECO:0007669"/>
    <property type="project" value="InterPro"/>
</dbReference>
<evidence type="ECO:0000313" key="6">
    <source>
        <dbReference type="EMBL" id="ESP05427.1"/>
    </source>
</evidence>
<dbReference type="InterPro" id="IPR023123">
    <property type="entry name" value="Tubulin_C"/>
</dbReference>
<protein>
    <recommendedName>
        <fullName evidence="5">Tubulin/FtsZ 2-layer sandwich domain-containing protein</fullName>
    </recommendedName>
</protein>
<dbReference type="OMA" id="EMDYRRF"/>
<dbReference type="InterPro" id="IPR018316">
    <property type="entry name" value="Tubulin/FtsZ_2-layer-sand-dom"/>
</dbReference>
<keyword evidence="2" id="KW-0493">Microtubule</keyword>
<evidence type="ECO:0000256" key="4">
    <source>
        <dbReference type="ARBA" id="ARBA00023134"/>
    </source>
</evidence>
<feature type="domain" description="Tubulin/FtsZ 2-layer sandwich" evidence="5">
    <location>
        <begin position="1"/>
        <end position="44"/>
    </location>
</feature>
<evidence type="ECO:0000256" key="2">
    <source>
        <dbReference type="ARBA" id="ARBA00022701"/>
    </source>
</evidence>
<dbReference type="PANTHER" id="PTHR11588">
    <property type="entry name" value="TUBULIN"/>
    <property type="match status" value="1"/>
</dbReference>